<evidence type="ECO:0000313" key="2">
    <source>
        <dbReference type="Proteomes" id="UP000029870"/>
    </source>
</evidence>
<reference evidence="1 2" key="1">
    <citation type="journal article" date="2014" name="Genome Announc.">
        <title>Draft genome sequences of eight enterohepatic helicobacter species isolated from both laboratory and wild rodents.</title>
        <authorList>
            <person name="Sheh A."/>
            <person name="Shen Z."/>
            <person name="Fox J.G."/>
        </authorList>
    </citation>
    <scope>NUCLEOTIDE SEQUENCE [LARGE SCALE GENOMIC DNA]</scope>
    <source>
        <strain evidence="1 2">Missouri</strain>
    </source>
</reference>
<dbReference type="AlphaFoldDB" id="A0A6D2CHZ1"/>
<dbReference type="RefSeq" id="WP_004088250.1">
    <property type="nucleotide sequence ID" value="NZ_JAERIZ010000002.1"/>
</dbReference>
<sequence length="65" mass="7816">MKAKMFKNANSLVIRLRKTLKLTKDYELNIKQTNSNWDSLFSAVDSFKGEIKRHELMLQDREWQK</sequence>
<dbReference type="Proteomes" id="UP000029870">
    <property type="component" value="Unassembled WGS sequence"/>
</dbReference>
<evidence type="ECO:0000313" key="1">
    <source>
        <dbReference type="EMBL" id="TLE05588.1"/>
    </source>
</evidence>
<accession>A0A6D2CHZ1</accession>
<dbReference type="EMBL" id="JRPH02000006">
    <property type="protein sequence ID" value="TLE05588.1"/>
    <property type="molecule type" value="Genomic_DNA"/>
</dbReference>
<proteinExistence type="predicted"/>
<comment type="caution">
    <text evidence="1">The sequence shown here is derived from an EMBL/GenBank/DDBJ whole genome shotgun (WGS) entry which is preliminary data.</text>
</comment>
<organism evidence="1 2">
    <name type="scientific">Helicobacter bilis</name>
    <dbReference type="NCBI Taxonomy" id="37372"/>
    <lineage>
        <taxon>Bacteria</taxon>
        <taxon>Pseudomonadati</taxon>
        <taxon>Campylobacterota</taxon>
        <taxon>Epsilonproteobacteria</taxon>
        <taxon>Campylobacterales</taxon>
        <taxon>Helicobacteraceae</taxon>
        <taxon>Helicobacter</taxon>
    </lineage>
</organism>
<name>A0A6D2CHZ1_9HELI</name>
<protein>
    <submittedName>
        <fullName evidence="1">Uncharacterized protein</fullName>
    </submittedName>
</protein>
<gene>
    <name evidence="1" type="ORF">LS77_002520</name>
</gene>
<dbReference type="GeneID" id="60657277"/>